<dbReference type="AlphaFoldDB" id="A0A165V6U9"/>
<dbReference type="EMBL" id="KV425554">
    <property type="protein sequence ID" value="KZT29246.1"/>
    <property type="molecule type" value="Genomic_DNA"/>
</dbReference>
<evidence type="ECO:0000256" key="2">
    <source>
        <dbReference type="SAM" id="Phobius"/>
    </source>
</evidence>
<feature type="region of interest" description="Disordered" evidence="1">
    <location>
        <begin position="91"/>
        <end position="117"/>
    </location>
</feature>
<sequence length="214" mass="23219">MYWARLCVPWCIYYLCCPVFAQSSSTVTSHAPHVTVYPTASSALTSIQSTLDHASLRQSTLRSGGASSHHMPMTTVSSSYTVPNIITRVPSPIVTNHPPNPPISHFSPRPGRNRPSGPSPGLIIGVVVGGIVGTVVLLSFARCLYSWRKQPARNRIAEVMNRHQVHREMEELAREDLEAFAASVRRAPSPPPLPLYNDSRLPAYTPGGAAADAN</sequence>
<keyword evidence="2" id="KW-0812">Transmembrane</keyword>
<evidence type="ECO:0000313" key="4">
    <source>
        <dbReference type="EMBL" id="KZT29246.1"/>
    </source>
</evidence>
<dbReference type="OrthoDB" id="3066970at2759"/>
<keyword evidence="2" id="KW-0472">Membrane</keyword>
<organism evidence="4 5">
    <name type="scientific">Neolentinus lepideus HHB14362 ss-1</name>
    <dbReference type="NCBI Taxonomy" id="1314782"/>
    <lineage>
        <taxon>Eukaryota</taxon>
        <taxon>Fungi</taxon>
        <taxon>Dikarya</taxon>
        <taxon>Basidiomycota</taxon>
        <taxon>Agaricomycotina</taxon>
        <taxon>Agaricomycetes</taxon>
        <taxon>Gloeophyllales</taxon>
        <taxon>Gloeophyllaceae</taxon>
        <taxon>Neolentinus</taxon>
    </lineage>
</organism>
<evidence type="ECO:0000313" key="5">
    <source>
        <dbReference type="Proteomes" id="UP000076761"/>
    </source>
</evidence>
<feature type="compositionally biased region" description="Low complexity" evidence="1">
    <location>
        <begin position="107"/>
        <end position="117"/>
    </location>
</feature>
<keyword evidence="5" id="KW-1185">Reference proteome</keyword>
<evidence type="ECO:0008006" key="6">
    <source>
        <dbReference type="Google" id="ProtNLM"/>
    </source>
</evidence>
<feature type="chain" id="PRO_5007867913" description="Transmembrane protein" evidence="3">
    <location>
        <begin position="22"/>
        <end position="214"/>
    </location>
</feature>
<reference evidence="4 5" key="1">
    <citation type="journal article" date="2016" name="Mol. Biol. Evol.">
        <title>Comparative Genomics of Early-Diverging Mushroom-Forming Fungi Provides Insights into the Origins of Lignocellulose Decay Capabilities.</title>
        <authorList>
            <person name="Nagy L.G."/>
            <person name="Riley R."/>
            <person name="Tritt A."/>
            <person name="Adam C."/>
            <person name="Daum C."/>
            <person name="Floudas D."/>
            <person name="Sun H."/>
            <person name="Yadav J.S."/>
            <person name="Pangilinan J."/>
            <person name="Larsson K.H."/>
            <person name="Matsuura K."/>
            <person name="Barry K."/>
            <person name="Labutti K."/>
            <person name="Kuo R."/>
            <person name="Ohm R.A."/>
            <person name="Bhattacharya S.S."/>
            <person name="Shirouzu T."/>
            <person name="Yoshinaga Y."/>
            <person name="Martin F.M."/>
            <person name="Grigoriev I.V."/>
            <person name="Hibbett D.S."/>
        </authorList>
    </citation>
    <scope>NUCLEOTIDE SEQUENCE [LARGE SCALE GENOMIC DNA]</scope>
    <source>
        <strain evidence="4 5">HHB14362 ss-1</strain>
    </source>
</reference>
<dbReference type="Proteomes" id="UP000076761">
    <property type="component" value="Unassembled WGS sequence"/>
</dbReference>
<feature type="non-terminal residue" evidence="4">
    <location>
        <position position="214"/>
    </location>
</feature>
<gene>
    <name evidence="4" type="ORF">NEOLEDRAFT_1238709</name>
</gene>
<accession>A0A165V6U9</accession>
<name>A0A165V6U9_9AGAM</name>
<keyword evidence="2" id="KW-1133">Transmembrane helix</keyword>
<evidence type="ECO:0000256" key="3">
    <source>
        <dbReference type="SAM" id="SignalP"/>
    </source>
</evidence>
<feature type="signal peptide" evidence="3">
    <location>
        <begin position="1"/>
        <end position="21"/>
    </location>
</feature>
<evidence type="ECO:0000256" key="1">
    <source>
        <dbReference type="SAM" id="MobiDB-lite"/>
    </source>
</evidence>
<protein>
    <recommendedName>
        <fullName evidence="6">Transmembrane protein</fullName>
    </recommendedName>
</protein>
<keyword evidence="3" id="KW-0732">Signal</keyword>
<proteinExistence type="predicted"/>
<feature type="transmembrane region" description="Helical" evidence="2">
    <location>
        <begin position="122"/>
        <end position="145"/>
    </location>
</feature>
<feature type="region of interest" description="Disordered" evidence="1">
    <location>
        <begin position="184"/>
        <end position="214"/>
    </location>
</feature>
<dbReference type="InParanoid" id="A0A165V6U9"/>